<keyword evidence="1" id="KW-0472">Membrane</keyword>
<feature type="chain" id="PRO_5040944723" evidence="2">
    <location>
        <begin position="27"/>
        <end position="454"/>
    </location>
</feature>
<keyword evidence="4" id="KW-0378">Hydrolase</keyword>
<dbReference type="GO" id="GO:0052689">
    <property type="term" value="F:carboxylic ester hydrolase activity"/>
    <property type="evidence" value="ECO:0007669"/>
    <property type="project" value="TreeGrafter"/>
</dbReference>
<dbReference type="GO" id="GO:0006508">
    <property type="term" value="P:proteolysis"/>
    <property type="evidence" value="ECO:0007669"/>
    <property type="project" value="InterPro"/>
</dbReference>
<proteinExistence type="predicted"/>
<evidence type="ECO:0000313" key="5">
    <source>
        <dbReference type="Proteomes" id="UP001141259"/>
    </source>
</evidence>
<keyword evidence="2" id="KW-0732">Signal</keyword>
<feature type="transmembrane region" description="Helical" evidence="1">
    <location>
        <begin position="321"/>
        <end position="343"/>
    </location>
</feature>
<keyword evidence="5" id="KW-1185">Reference proteome</keyword>
<dbReference type="Pfam" id="PF00326">
    <property type="entry name" value="Peptidase_S9"/>
    <property type="match status" value="1"/>
</dbReference>
<evidence type="ECO:0000256" key="2">
    <source>
        <dbReference type="SAM" id="SignalP"/>
    </source>
</evidence>
<comment type="caution">
    <text evidence="4">The sequence shown here is derived from an EMBL/GenBank/DDBJ whole genome shotgun (WGS) entry which is preliminary data.</text>
</comment>
<sequence length="454" mass="47457">MLPLRKPIAWLAALISVAATAPPSNADTRDDLVTSEVSYSSGTITLHGTVIAPPGASDRRPGVVVVAGAGASDRNDYRPEAEAFARAGVVALIYDKRPGYSRATSTFDDLAADANAGVDLLRTRPEVAPDQVGLWGHSQGGWVVPLAASTSEHAAFIVAVGASSVDAGRTQLWSNATKLAHAGVRESLIGPLGSNASRMLIDAGLFGDSGHDPVPVLRRVRQPVLGLFAEHDTSSVPGESLTGFRKALDEGGNTHYTLRVVRNADHSMRRSDDGYSAAEEFAPGYVELTTTWITALAAGPPTASADAAPVQDRESAPVRPVAWYESPVAHLVVLLVLLGAFAAHPIGGLARRLRGRTSGPGRRPAAALALCGIVAVLGTPVYLFSIVGSGASDVDSAVLGRPPVWLALQLAAIGVVVATAVVWWRMRTGWRFVPLAAAGVLFVPWAAYWGLFTV</sequence>
<accession>A0A9X2VJT1</accession>
<reference evidence="4" key="1">
    <citation type="submission" date="2022-08" db="EMBL/GenBank/DDBJ databases">
        <authorList>
            <person name="Tistechok S."/>
            <person name="Samborskyy M."/>
            <person name="Roman I."/>
        </authorList>
    </citation>
    <scope>NUCLEOTIDE SEQUENCE</scope>
    <source>
        <strain evidence="4">DSM 103496</strain>
    </source>
</reference>
<feature type="transmembrane region" description="Helical" evidence="1">
    <location>
        <begin position="432"/>
        <end position="451"/>
    </location>
</feature>
<dbReference type="InterPro" id="IPR029058">
    <property type="entry name" value="AB_hydrolase_fold"/>
</dbReference>
<feature type="transmembrane region" description="Helical" evidence="1">
    <location>
        <begin position="404"/>
        <end position="425"/>
    </location>
</feature>
<protein>
    <submittedName>
        <fullName evidence="4">Dienelactone hydrolase family protein</fullName>
    </submittedName>
</protein>
<dbReference type="AlphaFoldDB" id="A0A9X2VJT1"/>
<evidence type="ECO:0000313" key="4">
    <source>
        <dbReference type="EMBL" id="MCS7477382.1"/>
    </source>
</evidence>
<dbReference type="PANTHER" id="PTHR43265">
    <property type="entry name" value="ESTERASE ESTD"/>
    <property type="match status" value="1"/>
</dbReference>
<feature type="signal peptide" evidence="2">
    <location>
        <begin position="1"/>
        <end position="26"/>
    </location>
</feature>
<keyword evidence="1" id="KW-1133">Transmembrane helix</keyword>
<organism evidence="4 5">
    <name type="scientific">Umezawaea endophytica</name>
    <dbReference type="NCBI Taxonomy" id="1654476"/>
    <lineage>
        <taxon>Bacteria</taxon>
        <taxon>Bacillati</taxon>
        <taxon>Actinomycetota</taxon>
        <taxon>Actinomycetes</taxon>
        <taxon>Pseudonocardiales</taxon>
        <taxon>Pseudonocardiaceae</taxon>
        <taxon>Umezawaea</taxon>
    </lineage>
</organism>
<evidence type="ECO:0000259" key="3">
    <source>
        <dbReference type="Pfam" id="PF00326"/>
    </source>
</evidence>
<gene>
    <name evidence="4" type="ORF">NZH93_11010</name>
</gene>
<name>A0A9X2VJT1_9PSEU</name>
<evidence type="ECO:0000256" key="1">
    <source>
        <dbReference type="SAM" id="Phobius"/>
    </source>
</evidence>
<dbReference type="PANTHER" id="PTHR43265:SF1">
    <property type="entry name" value="ESTERASE ESTD"/>
    <property type="match status" value="1"/>
</dbReference>
<dbReference type="Gene3D" id="3.40.50.1820">
    <property type="entry name" value="alpha/beta hydrolase"/>
    <property type="match status" value="1"/>
</dbReference>
<dbReference type="InterPro" id="IPR001375">
    <property type="entry name" value="Peptidase_S9_cat"/>
</dbReference>
<feature type="transmembrane region" description="Helical" evidence="1">
    <location>
        <begin position="364"/>
        <end position="384"/>
    </location>
</feature>
<dbReference type="RefSeq" id="WP_259622888.1">
    <property type="nucleotide sequence ID" value="NZ_JANYMP010000004.1"/>
</dbReference>
<dbReference type="GO" id="GO:0008236">
    <property type="term" value="F:serine-type peptidase activity"/>
    <property type="evidence" value="ECO:0007669"/>
    <property type="project" value="InterPro"/>
</dbReference>
<feature type="domain" description="Peptidase S9 prolyl oligopeptidase catalytic" evidence="3">
    <location>
        <begin position="111"/>
        <end position="275"/>
    </location>
</feature>
<dbReference type="SUPFAM" id="SSF53474">
    <property type="entry name" value="alpha/beta-Hydrolases"/>
    <property type="match status" value="1"/>
</dbReference>
<keyword evidence="1" id="KW-0812">Transmembrane</keyword>
<dbReference type="EMBL" id="JANYMP010000004">
    <property type="protein sequence ID" value="MCS7477382.1"/>
    <property type="molecule type" value="Genomic_DNA"/>
</dbReference>
<dbReference type="InterPro" id="IPR053145">
    <property type="entry name" value="AB_hydrolase_Est10"/>
</dbReference>
<dbReference type="Proteomes" id="UP001141259">
    <property type="component" value="Unassembled WGS sequence"/>
</dbReference>